<feature type="transmembrane region" description="Helical" evidence="1">
    <location>
        <begin position="261"/>
        <end position="279"/>
    </location>
</feature>
<feature type="transmembrane region" description="Helical" evidence="1">
    <location>
        <begin position="37"/>
        <end position="58"/>
    </location>
</feature>
<protein>
    <submittedName>
        <fullName evidence="2">ABC transporter permease</fullName>
    </submittedName>
</protein>
<dbReference type="AlphaFoldDB" id="A0A7H0IGE5"/>
<feature type="transmembrane region" description="Helical" evidence="1">
    <location>
        <begin position="119"/>
        <end position="138"/>
    </location>
</feature>
<keyword evidence="1" id="KW-0472">Membrane</keyword>
<dbReference type="Proteomes" id="UP000516052">
    <property type="component" value="Chromosome"/>
</dbReference>
<reference evidence="2 3" key="1">
    <citation type="submission" date="2020-08" db="EMBL/GenBank/DDBJ databases">
        <title>A novel species.</title>
        <authorList>
            <person name="Gao J."/>
        </authorList>
    </citation>
    <scope>NUCLEOTIDE SEQUENCE [LARGE SCALE GENOMIC DNA]</scope>
    <source>
        <strain evidence="2 3">CRXT-G-22</strain>
    </source>
</reference>
<sequence length="507" mass="53609">MSTLTVTPRAEAETRTTGGRRAGSVVALARFEAREMLFQIPVLLFAAIYLVLTAMRLFKAEGMNDFPVLHMADRDTQGLPQLFALAVLISANSAVLRVRRDKTAEQFGMLPMEPWRRTLAHVLSIVPFALFTAVVVGIDFTVAALKPGAVGTGSVGELLVGPLTVLAAGIVGILLAGLWPLTFLPVLLLMVAYLTLVGPVVLDGDWSQWFYPVVTDGNSGGIPVPSDLLGRPAGWHALYLAALCALLTCVAMILKGGRTRVVKAATVLALAVTVTAAFGQRPDGGAALAEARRTATEHPEKVQSCKEYGGSTYCSFPEWDGQRGRWAQVVDRVQGNAGLTVPLTVRQRVDVSGGVESDAALSPQKARGDVTIGTRWGGNRVSEFAVGVASVLVAGSEQAAEQLCGARAVTVMWLTLGGEPNPRDTFRSLRIDDSTEGSAVVRTPADPIALTAQQTAVVNELLTRPRAEVTAKVKAHWTELTAPGTSTADAARLLGVQAPKGEETCGE</sequence>
<dbReference type="RefSeq" id="WP_187748821.1">
    <property type="nucleotide sequence ID" value="NZ_CP060828.1"/>
</dbReference>
<keyword evidence="1" id="KW-1133">Transmembrane helix</keyword>
<feature type="transmembrane region" description="Helical" evidence="1">
    <location>
        <begin position="183"/>
        <end position="202"/>
    </location>
</feature>
<feature type="transmembrane region" description="Helical" evidence="1">
    <location>
        <begin position="233"/>
        <end position="254"/>
    </location>
</feature>
<feature type="transmembrane region" description="Helical" evidence="1">
    <location>
        <begin position="78"/>
        <end position="98"/>
    </location>
</feature>
<keyword evidence="1" id="KW-0812">Transmembrane</keyword>
<feature type="transmembrane region" description="Helical" evidence="1">
    <location>
        <begin position="158"/>
        <end position="176"/>
    </location>
</feature>
<proteinExistence type="predicted"/>
<name>A0A7H0IGE5_9ACTN</name>
<dbReference type="KEGG" id="sroi:IAG44_22220"/>
<accession>A0A7H0IGE5</accession>
<gene>
    <name evidence="2" type="ORF">IAG44_22220</name>
</gene>
<evidence type="ECO:0000256" key="1">
    <source>
        <dbReference type="SAM" id="Phobius"/>
    </source>
</evidence>
<evidence type="ECO:0000313" key="2">
    <source>
        <dbReference type="EMBL" id="QNP71861.1"/>
    </source>
</evidence>
<keyword evidence="3" id="KW-1185">Reference proteome</keyword>
<evidence type="ECO:0000313" key="3">
    <source>
        <dbReference type="Proteomes" id="UP000516052"/>
    </source>
</evidence>
<dbReference type="EMBL" id="CP060828">
    <property type="protein sequence ID" value="QNP71861.1"/>
    <property type="molecule type" value="Genomic_DNA"/>
</dbReference>
<organism evidence="2 3">
    <name type="scientific">Streptomyces roseirectus</name>
    <dbReference type="NCBI Taxonomy" id="2768066"/>
    <lineage>
        <taxon>Bacteria</taxon>
        <taxon>Bacillati</taxon>
        <taxon>Actinomycetota</taxon>
        <taxon>Actinomycetes</taxon>
        <taxon>Kitasatosporales</taxon>
        <taxon>Streptomycetaceae</taxon>
        <taxon>Streptomyces</taxon>
    </lineage>
</organism>